<dbReference type="InterPro" id="IPR027417">
    <property type="entry name" value="P-loop_NTPase"/>
</dbReference>
<dbReference type="SUPFAM" id="SSF52540">
    <property type="entry name" value="P-loop containing nucleoside triphosphate hydrolases"/>
    <property type="match status" value="1"/>
</dbReference>
<keyword evidence="1" id="KW-0175">Coiled coil</keyword>
<keyword evidence="3" id="KW-0472">Membrane</keyword>
<organism evidence="5 6">
    <name type="scientific">Clavelina lepadiformis</name>
    <name type="common">Light-bulb sea squirt</name>
    <name type="synonym">Ascidia lepadiformis</name>
    <dbReference type="NCBI Taxonomy" id="159417"/>
    <lineage>
        <taxon>Eukaryota</taxon>
        <taxon>Metazoa</taxon>
        <taxon>Chordata</taxon>
        <taxon>Tunicata</taxon>
        <taxon>Ascidiacea</taxon>
        <taxon>Aplousobranchia</taxon>
        <taxon>Clavelinidae</taxon>
        <taxon>Clavelina</taxon>
    </lineage>
</organism>
<feature type="region of interest" description="Disordered" evidence="2">
    <location>
        <begin position="680"/>
        <end position="709"/>
    </location>
</feature>
<dbReference type="Pfam" id="PF02263">
    <property type="entry name" value="GBP"/>
    <property type="match status" value="1"/>
</dbReference>
<feature type="coiled-coil region" evidence="1">
    <location>
        <begin position="430"/>
        <end position="457"/>
    </location>
</feature>
<keyword evidence="3" id="KW-1133">Transmembrane helix</keyword>
<feature type="transmembrane region" description="Helical" evidence="3">
    <location>
        <begin position="569"/>
        <end position="593"/>
    </location>
</feature>
<reference evidence="5 6" key="1">
    <citation type="submission" date="2024-02" db="EMBL/GenBank/DDBJ databases">
        <authorList>
            <person name="Daric V."/>
            <person name="Darras S."/>
        </authorList>
    </citation>
    <scope>NUCLEOTIDE SEQUENCE [LARGE SCALE GENOMIC DNA]</scope>
</reference>
<evidence type="ECO:0000256" key="1">
    <source>
        <dbReference type="SAM" id="Coils"/>
    </source>
</evidence>
<evidence type="ECO:0000256" key="2">
    <source>
        <dbReference type="SAM" id="MobiDB-lite"/>
    </source>
</evidence>
<name>A0ABP0FGY1_CLALP</name>
<sequence>MSSNPLPGTSPRVVNIVKEENKRLVLDKNVLRSVLLDEEVADLPVAIYSAAGVFRMGKSLLLDLFVRYMDTGELCENISDNDVIKGPFAIQGGALDACTNGIYILRKPFFIATKKHRKVAVFLMDTQGMFDHSASTEVTGDIVGFSLLLSSYQFYNLSQNITFDHMTTIYKFADFARKLQNINQVDSPFQRLMFLIRDWKKVKSFPLGLDGGETFLKKVLQKEERGSEEHKDIQSLLRQTFEKMSCFLLPSSGGVVEAMEEEHTSCLLKDISLDFRKAASCLFEHLCHPDNICLKILDKRVVSCRQLYNHAVHLGLVLASGLVSSVDSYVKATQRGASANLFHDLVFQYRQEMDYSSQNKVENLDELHIFKKNTILQKYDGKACGGEDLKREGRQKLAFKIEQQFTEVKHKDCMAKIVDQCFNYYQDKMLQWKGTKLKDLKNEHQRLKDESSKKFDDLEKPDGDCFQVRAKDLLENEIERFYQRTKIRVNTELVLKEVLEEYTAGLKKRSHLNLNRVLRSKHHKLVWESLKKIEEELPPDRAVEIYEKFLGETKTVFADVKKRNLKWRIGAGVVGTIVGGAAITAAAVLPPLLPAMVAAEASTSLLVTGLIAGGAVGGGAAVGVPTGLFLGFSGSSNFDFKKSLVTAGLLPLKVSLPDASALIDEEVFISAMMMKQERNNVRENSDEIAPTDSIDGGPSNDNDETHDCNSLLRLVQ</sequence>
<dbReference type="InterPro" id="IPR015894">
    <property type="entry name" value="Guanylate-bd_N"/>
</dbReference>
<dbReference type="Proteomes" id="UP001642483">
    <property type="component" value="Unassembled WGS sequence"/>
</dbReference>
<evidence type="ECO:0000313" key="6">
    <source>
        <dbReference type="Proteomes" id="UP001642483"/>
    </source>
</evidence>
<proteinExistence type="predicted"/>
<keyword evidence="3" id="KW-0812">Transmembrane</keyword>
<gene>
    <name evidence="5" type="ORF">CVLEPA_LOCUS9197</name>
</gene>
<dbReference type="Gene3D" id="3.40.50.300">
    <property type="entry name" value="P-loop containing nucleotide triphosphate hydrolases"/>
    <property type="match status" value="1"/>
</dbReference>
<comment type="caution">
    <text evidence="5">The sequence shown here is derived from an EMBL/GenBank/DDBJ whole genome shotgun (WGS) entry which is preliminary data.</text>
</comment>
<accession>A0ABP0FGY1</accession>
<protein>
    <recommendedName>
        <fullName evidence="4">Guanylate-binding protein N-terminal domain-containing protein</fullName>
    </recommendedName>
</protein>
<dbReference type="EMBL" id="CAWYQH010000057">
    <property type="protein sequence ID" value="CAK8678926.1"/>
    <property type="molecule type" value="Genomic_DNA"/>
</dbReference>
<evidence type="ECO:0000313" key="5">
    <source>
        <dbReference type="EMBL" id="CAK8678926.1"/>
    </source>
</evidence>
<feature type="transmembrane region" description="Helical" evidence="3">
    <location>
        <begin position="605"/>
        <end position="632"/>
    </location>
</feature>
<dbReference type="PANTHER" id="PTHR10751">
    <property type="entry name" value="GUANYLATE BINDING PROTEIN"/>
    <property type="match status" value="1"/>
</dbReference>
<evidence type="ECO:0000256" key="3">
    <source>
        <dbReference type="SAM" id="Phobius"/>
    </source>
</evidence>
<dbReference type="Gene3D" id="1.20.58.420">
    <property type="entry name" value="AHSP"/>
    <property type="match status" value="1"/>
</dbReference>
<feature type="domain" description="Guanylate-binding protein N-terminal" evidence="4">
    <location>
        <begin position="22"/>
        <end position="281"/>
    </location>
</feature>
<evidence type="ECO:0000259" key="4">
    <source>
        <dbReference type="Pfam" id="PF02263"/>
    </source>
</evidence>
<keyword evidence="6" id="KW-1185">Reference proteome</keyword>